<comment type="caution">
    <text evidence="2">The sequence shown here is derived from an EMBL/GenBank/DDBJ whole genome shotgun (WGS) entry which is preliminary data.</text>
</comment>
<name>A0AAV5AID4_9AGAM</name>
<keyword evidence="3" id="KW-1185">Reference proteome</keyword>
<evidence type="ECO:0000256" key="1">
    <source>
        <dbReference type="SAM" id="MobiDB-lite"/>
    </source>
</evidence>
<dbReference type="AlphaFoldDB" id="A0AAV5AID4"/>
<proteinExistence type="predicted"/>
<dbReference type="Proteomes" id="UP001050691">
    <property type="component" value="Unassembled WGS sequence"/>
</dbReference>
<sequence>MSTPINLSYLSSLPELNGTNWSDWLDQLEDYLTLIGYTLPTNTSLPISTTSGTPLPTGTLSYTKLEPIQGLGP</sequence>
<organism evidence="2 3">
    <name type="scientific">Clathrus columnatus</name>
    <dbReference type="NCBI Taxonomy" id="1419009"/>
    <lineage>
        <taxon>Eukaryota</taxon>
        <taxon>Fungi</taxon>
        <taxon>Dikarya</taxon>
        <taxon>Basidiomycota</taxon>
        <taxon>Agaricomycotina</taxon>
        <taxon>Agaricomycetes</taxon>
        <taxon>Phallomycetidae</taxon>
        <taxon>Phallales</taxon>
        <taxon>Clathraceae</taxon>
        <taxon>Clathrus</taxon>
    </lineage>
</organism>
<reference evidence="2" key="1">
    <citation type="submission" date="2021-10" db="EMBL/GenBank/DDBJ databases">
        <title>De novo Genome Assembly of Clathrus columnatus (Basidiomycota, Fungi) Using Illumina and Nanopore Sequence Data.</title>
        <authorList>
            <person name="Ogiso-Tanaka E."/>
            <person name="Itagaki H."/>
            <person name="Hosoya T."/>
            <person name="Hosaka K."/>
        </authorList>
    </citation>
    <scope>NUCLEOTIDE SEQUENCE</scope>
    <source>
        <strain evidence="2">MO-923</strain>
    </source>
</reference>
<evidence type="ECO:0000313" key="3">
    <source>
        <dbReference type="Proteomes" id="UP001050691"/>
    </source>
</evidence>
<dbReference type="EMBL" id="BPWL01000009">
    <property type="protein sequence ID" value="GJJ14130.1"/>
    <property type="molecule type" value="Genomic_DNA"/>
</dbReference>
<evidence type="ECO:0000313" key="2">
    <source>
        <dbReference type="EMBL" id="GJJ14130.1"/>
    </source>
</evidence>
<accession>A0AAV5AID4</accession>
<gene>
    <name evidence="2" type="ORF">Clacol_008387</name>
</gene>
<protein>
    <submittedName>
        <fullName evidence="2">Uncharacterized protein</fullName>
    </submittedName>
</protein>
<feature type="region of interest" description="Disordered" evidence="1">
    <location>
        <begin position="46"/>
        <end position="73"/>
    </location>
</feature>
<feature type="compositionally biased region" description="Low complexity" evidence="1">
    <location>
        <begin position="46"/>
        <end position="61"/>
    </location>
</feature>